<evidence type="ECO:0000313" key="2">
    <source>
        <dbReference type="Proteomes" id="UP001187343"/>
    </source>
</evidence>
<keyword evidence="2" id="KW-1185">Reference proteome</keyword>
<organism evidence="1 2">
    <name type="scientific">Cirrhinus molitorella</name>
    <name type="common">mud carp</name>
    <dbReference type="NCBI Taxonomy" id="172907"/>
    <lineage>
        <taxon>Eukaryota</taxon>
        <taxon>Metazoa</taxon>
        <taxon>Chordata</taxon>
        <taxon>Craniata</taxon>
        <taxon>Vertebrata</taxon>
        <taxon>Euteleostomi</taxon>
        <taxon>Actinopterygii</taxon>
        <taxon>Neopterygii</taxon>
        <taxon>Teleostei</taxon>
        <taxon>Ostariophysi</taxon>
        <taxon>Cypriniformes</taxon>
        <taxon>Cyprinidae</taxon>
        <taxon>Labeoninae</taxon>
        <taxon>Labeonini</taxon>
        <taxon>Cirrhinus</taxon>
    </lineage>
</organism>
<accession>A0AA88TTN3</accession>
<sequence>MRSNFIPLILYKRPTGSGEERLLPERGASDITDTDVLLPFIWSGSLSAAITGREIKTGPSGGIASPPADGCVHVNGLADVELGPLLKATFSKLKWTVADENTLFISHISLTFLQVKLNRCVVDGWHGADERNGIILRSCSLTQLSRTAIHLVSYFSVPMLREIGNTEAVTGNCRGYERERHTFVPLYAECQGVSTEEEKNAPYQGHTNV</sequence>
<comment type="caution">
    <text evidence="1">The sequence shown here is derived from an EMBL/GenBank/DDBJ whole genome shotgun (WGS) entry which is preliminary data.</text>
</comment>
<protein>
    <submittedName>
        <fullName evidence="1">Uncharacterized protein</fullName>
    </submittedName>
</protein>
<gene>
    <name evidence="1" type="ORF">Q8A67_007559</name>
</gene>
<name>A0AA88TTN3_9TELE</name>
<dbReference type="Proteomes" id="UP001187343">
    <property type="component" value="Unassembled WGS sequence"/>
</dbReference>
<proteinExistence type="predicted"/>
<dbReference type="AlphaFoldDB" id="A0AA88TTN3"/>
<dbReference type="EMBL" id="JAUYZG010000007">
    <property type="protein sequence ID" value="KAK2902846.1"/>
    <property type="molecule type" value="Genomic_DNA"/>
</dbReference>
<reference evidence="1" key="1">
    <citation type="submission" date="2023-08" db="EMBL/GenBank/DDBJ databases">
        <title>Chromosome-level Genome Assembly of mud carp (Cirrhinus molitorella).</title>
        <authorList>
            <person name="Liu H."/>
        </authorList>
    </citation>
    <scope>NUCLEOTIDE SEQUENCE</scope>
    <source>
        <strain evidence="1">Prfri</strain>
        <tissue evidence="1">Muscle</tissue>
    </source>
</reference>
<evidence type="ECO:0000313" key="1">
    <source>
        <dbReference type="EMBL" id="KAK2902846.1"/>
    </source>
</evidence>